<evidence type="ECO:0000313" key="9">
    <source>
        <dbReference type="EMBL" id="OWM34726.1"/>
    </source>
</evidence>
<proteinExistence type="predicted"/>
<sequence length="555" mass="59282">MSVKRTTIGRRLACAVGASALILSGAGFAAPALAQTEPSANVAAANYGNIDFTKQGRIIINKHLHQEDGSSAVGDPATGDYKGTPTEGLNGVTFKIYKIKNIDLSKQEGWEAVNKYNIPADPTKDDNLKEVDTVTTANGGKATTKDLSVAAYVVYETDAPADVIDRASPFVVTLPYPDTTANDDRLGERTNTWLYDVNVFPKNGKTKLNKTVEMQNTYGLNVGSEVHFPVTAVIPKVAEDKVFKYFQVIDPMDPRFDQESLGVESVTLNGKALESDDYTVAGDGSRVIVSLTSQGLGKLKNAAGQELKVVFKGKLKSLDNGKPEEFGRILNQAYVYSDTESNPGQSTPPSTPPIWPVTTPPDTPPVTTTPPGGTPLVKQFWGDLRILKVDKGDGKTGLEGAKFKIYPATKPYPENGTCGPEYDKNAPVQVNGTGNGNDLVVTSDKNGNVHFEGLFVSDDQNDPGKSAAQRCYVLVETEAPTGFVTPKDGTVFPVAVKIGQTATTTYDAKVENVKRDTPDLPLTGGKGVLFLMIAGGLLLLVAVGAGFVFVRRINE</sequence>
<dbReference type="Pfam" id="PF00746">
    <property type="entry name" value="Gram_pos_anchor"/>
    <property type="match status" value="1"/>
</dbReference>
<dbReference type="NCBIfam" id="TIGR04226">
    <property type="entry name" value="RrgB_K2N_iso_D2"/>
    <property type="match status" value="1"/>
</dbReference>
<dbReference type="RefSeq" id="WP_010935680.1">
    <property type="nucleotide sequence ID" value="NZ_JADQVQ010000008.1"/>
</dbReference>
<comment type="caution">
    <text evidence="9">The sequence shown here is derived from an EMBL/GenBank/DDBJ whole genome shotgun (WGS) entry which is preliminary data.</text>
</comment>
<evidence type="ECO:0000313" key="10">
    <source>
        <dbReference type="Proteomes" id="UP000197692"/>
    </source>
</evidence>
<evidence type="ECO:0000256" key="4">
    <source>
        <dbReference type="ARBA" id="ARBA00023088"/>
    </source>
</evidence>
<keyword evidence="1" id="KW-0134">Cell wall</keyword>
<feature type="chain" id="PRO_5039093397" evidence="7">
    <location>
        <begin position="30"/>
        <end position="555"/>
    </location>
</feature>
<accession>A0A854NGG3</accession>
<feature type="compositionally biased region" description="Pro residues" evidence="5">
    <location>
        <begin position="349"/>
        <end position="367"/>
    </location>
</feature>
<dbReference type="InterPro" id="IPR013783">
    <property type="entry name" value="Ig-like_fold"/>
</dbReference>
<dbReference type="InterPro" id="IPR046473">
    <property type="entry name" value="Sgo0707-like_N2"/>
</dbReference>
<dbReference type="Pfam" id="PF20623">
    <property type="entry name" value="Sgo0707_N2"/>
    <property type="match status" value="1"/>
</dbReference>
<dbReference type="Pfam" id="PF16555">
    <property type="entry name" value="GramPos_pilinD1"/>
    <property type="match status" value="1"/>
</dbReference>
<evidence type="ECO:0000256" key="6">
    <source>
        <dbReference type="SAM" id="Phobius"/>
    </source>
</evidence>
<dbReference type="NCBIfam" id="TIGR01167">
    <property type="entry name" value="LPXTG_anchor"/>
    <property type="match status" value="1"/>
</dbReference>
<evidence type="ECO:0000256" key="3">
    <source>
        <dbReference type="ARBA" id="ARBA00022729"/>
    </source>
</evidence>
<gene>
    <name evidence="9" type="ORF">AY602_05280</name>
</gene>
<dbReference type="InterPro" id="IPR019931">
    <property type="entry name" value="LPXTG_anchor"/>
</dbReference>
<dbReference type="SMR" id="A0A854NGG3"/>
<keyword evidence="2" id="KW-0964">Secreted</keyword>
<dbReference type="AlphaFoldDB" id="A0A854NGG3"/>
<keyword evidence="6" id="KW-0812">Transmembrane</keyword>
<reference evidence="10" key="1">
    <citation type="submission" date="2016-02" db="EMBL/GenBank/DDBJ databases">
        <title>Genomic analyses of a collection of pathogenic Corynebacterium diphtheriae.</title>
        <authorList>
            <person name="Sangal V."/>
            <person name="Titov L."/>
        </authorList>
    </citation>
    <scope>NUCLEOTIDE SEQUENCE [LARGE SCALE GENOMIC DNA]</scope>
    <source>
        <strain evidence="10">1438</strain>
    </source>
</reference>
<dbReference type="Pfam" id="PF17802">
    <property type="entry name" value="SpaA"/>
    <property type="match status" value="1"/>
</dbReference>
<dbReference type="InterPro" id="IPR032364">
    <property type="entry name" value="GramPos_pilinD1_N"/>
</dbReference>
<evidence type="ECO:0000256" key="1">
    <source>
        <dbReference type="ARBA" id="ARBA00022512"/>
    </source>
</evidence>
<evidence type="ECO:0000259" key="8">
    <source>
        <dbReference type="PROSITE" id="PS50847"/>
    </source>
</evidence>
<dbReference type="PROSITE" id="PS50847">
    <property type="entry name" value="GRAM_POS_ANCHORING"/>
    <property type="match status" value="1"/>
</dbReference>
<dbReference type="Proteomes" id="UP000197692">
    <property type="component" value="Unassembled WGS sequence"/>
</dbReference>
<dbReference type="InterPro" id="IPR048052">
    <property type="entry name" value="FM1-like"/>
</dbReference>
<protein>
    <submittedName>
        <fullName evidence="9">Fimbrial assembly protein</fullName>
    </submittedName>
</protein>
<dbReference type="GO" id="GO:0005975">
    <property type="term" value="P:carbohydrate metabolic process"/>
    <property type="evidence" value="ECO:0007669"/>
    <property type="project" value="UniProtKB-ARBA"/>
</dbReference>
<evidence type="ECO:0000256" key="2">
    <source>
        <dbReference type="ARBA" id="ARBA00022525"/>
    </source>
</evidence>
<feature type="region of interest" description="Disordered" evidence="5">
    <location>
        <begin position="338"/>
        <end position="367"/>
    </location>
</feature>
<keyword evidence="3 7" id="KW-0732">Signal</keyword>
<evidence type="ECO:0000256" key="5">
    <source>
        <dbReference type="SAM" id="MobiDB-lite"/>
    </source>
</evidence>
<dbReference type="EMBL" id="LSZF01000025">
    <property type="protein sequence ID" value="OWM34726.1"/>
    <property type="molecule type" value="Genomic_DNA"/>
</dbReference>
<feature type="signal peptide" evidence="7">
    <location>
        <begin position="1"/>
        <end position="29"/>
    </location>
</feature>
<keyword evidence="4" id="KW-0572">Peptidoglycan-anchor</keyword>
<evidence type="ECO:0000256" key="7">
    <source>
        <dbReference type="SAM" id="SignalP"/>
    </source>
</evidence>
<dbReference type="InterPro" id="IPR041033">
    <property type="entry name" value="SpaA_PFL_dom_1"/>
</dbReference>
<keyword evidence="6" id="KW-0472">Membrane</keyword>
<feature type="transmembrane region" description="Helical" evidence="6">
    <location>
        <begin position="528"/>
        <end position="550"/>
    </location>
</feature>
<name>A0A854NGG3_CORDP</name>
<dbReference type="Gene3D" id="2.60.40.740">
    <property type="match status" value="1"/>
</dbReference>
<feature type="domain" description="Gram-positive cocci surface proteins LPxTG" evidence="8">
    <location>
        <begin position="520"/>
        <end position="555"/>
    </location>
</feature>
<keyword evidence="6" id="KW-1133">Transmembrane helix</keyword>
<dbReference type="NCBIfam" id="NF033902">
    <property type="entry name" value="iso_D2_wall_anc"/>
    <property type="match status" value="1"/>
</dbReference>
<dbReference type="InterPro" id="IPR026466">
    <property type="entry name" value="Fim_isopep_form_D2_dom"/>
</dbReference>
<dbReference type="Gene3D" id="2.60.40.10">
    <property type="entry name" value="Immunoglobulins"/>
    <property type="match status" value="2"/>
</dbReference>
<organism evidence="9 10">
    <name type="scientific">Corynebacterium diphtheriae bv. mitis</name>
    <dbReference type="NCBI Taxonomy" id="1806053"/>
    <lineage>
        <taxon>Bacteria</taxon>
        <taxon>Bacillati</taxon>
        <taxon>Actinomycetota</taxon>
        <taxon>Actinomycetes</taxon>
        <taxon>Mycobacteriales</taxon>
        <taxon>Corynebacteriaceae</taxon>
        <taxon>Corynebacterium</taxon>
    </lineage>
</organism>